<sequence>MTSEGHHPGRVCPSSGSLDFANAGLGPRTIRLNKPSK</sequence>
<accession>A0A6J4J458</accession>
<reference evidence="2" key="1">
    <citation type="submission" date="2020-02" db="EMBL/GenBank/DDBJ databases">
        <authorList>
            <person name="Meier V. D."/>
        </authorList>
    </citation>
    <scope>NUCLEOTIDE SEQUENCE</scope>
    <source>
        <strain evidence="2">AVDCRST_MAG83</strain>
    </source>
</reference>
<evidence type="ECO:0000256" key="1">
    <source>
        <dbReference type="SAM" id="MobiDB-lite"/>
    </source>
</evidence>
<dbReference type="EMBL" id="CADCTE010000161">
    <property type="protein sequence ID" value="CAA9266633.1"/>
    <property type="molecule type" value="Genomic_DNA"/>
</dbReference>
<proteinExistence type="predicted"/>
<name>A0A6J4J458_9MICC</name>
<organism evidence="2">
    <name type="scientific">uncultured Arthrobacter sp</name>
    <dbReference type="NCBI Taxonomy" id="114050"/>
    <lineage>
        <taxon>Bacteria</taxon>
        <taxon>Bacillati</taxon>
        <taxon>Actinomycetota</taxon>
        <taxon>Actinomycetes</taxon>
        <taxon>Micrococcales</taxon>
        <taxon>Micrococcaceae</taxon>
        <taxon>Arthrobacter</taxon>
        <taxon>environmental samples</taxon>
    </lineage>
</organism>
<protein>
    <submittedName>
        <fullName evidence="2">Uncharacterized protein</fullName>
    </submittedName>
</protein>
<gene>
    <name evidence="2" type="ORF">AVDCRST_MAG83-3011</name>
</gene>
<evidence type="ECO:0000313" key="2">
    <source>
        <dbReference type="EMBL" id="CAA9266633.1"/>
    </source>
</evidence>
<feature type="region of interest" description="Disordered" evidence="1">
    <location>
        <begin position="1"/>
        <end position="37"/>
    </location>
</feature>
<dbReference type="AlphaFoldDB" id="A0A6J4J458"/>